<evidence type="ECO:0000256" key="2">
    <source>
        <dbReference type="ARBA" id="ARBA00022748"/>
    </source>
</evidence>
<feature type="signal peptide" evidence="5">
    <location>
        <begin position="1"/>
        <end position="23"/>
    </location>
</feature>
<comment type="subcellular location">
    <subcellularLocation>
        <location evidence="1">Cell envelope</location>
    </subcellularLocation>
</comment>
<dbReference type="InterPro" id="IPR036249">
    <property type="entry name" value="Thioredoxin-like_sf"/>
</dbReference>
<name>A0A2D0N8N4_FLAN2</name>
<evidence type="ECO:0000256" key="4">
    <source>
        <dbReference type="ARBA" id="ARBA00023284"/>
    </source>
</evidence>
<dbReference type="CDD" id="cd02966">
    <property type="entry name" value="TlpA_like_family"/>
    <property type="match status" value="1"/>
</dbReference>
<evidence type="ECO:0000256" key="5">
    <source>
        <dbReference type="SAM" id="SignalP"/>
    </source>
</evidence>
<dbReference type="SUPFAM" id="SSF52833">
    <property type="entry name" value="Thioredoxin-like"/>
    <property type="match status" value="1"/>
</dbReference>
<keyword evidence="3" id="KW-1015">Disulfide bond</keyword>
<dbReference type="InterPro" id="IPR050553">
    <property type="entry name" value="Thioredoxin_ResA/DsbE_sf"/>
</dbReference>
<protein>
    <recommendedName>
        <fullName evidence="6">Thioredoxin domain-containing protein</fullName>
    </recommendedName>
</protein>
<dbReference type="InterPro" id="IPR013766">
    <property type="entry name" value="Thioredoxin_domain"/>
</dbReference>
<dbReference type="PANTHER" id="PTHR42852:SF6">
    <property type="entry name" value="THIOL:DISULFIDE INTERCHANGE PROTEIN DSBE"/>
    <property type="match status" value="1"/>
</dbReference>
<dbReference type="GO" id="GO:0030313">
    <property type="term" value="C:cell envelope"/>
    <property type="evidence" value="ECO:0007669"/>
    <property type="project" value="UniProtKB-SubCell"/>
</dbReference>
<feature type="chain" id="PRO_5012994212" description="Thioredoxin domain-containing protein" evidence="5">
    <location>
        <begin position="24"/>
        <end position="395"/>
    </location>
</feature>
<evidence type="ECO:0000259" key="6">
    <source>
        <dbReference type="PROSITE" id="PS51352"/>
    </source>
</evidence>
<dbReference type="Gene3D" id="3.40.30.10">
    <property type="entry name" value="Glutaredoxin"/>
    <property type="match status" value="1"/>
</dbReference>
<keyword evidence="5" id="KW-0732">Signal</keyword>
<dbReference type="AlphaFoldDB" id="A0A2D0N8N4"/>
<dbReference type="InterPro" id="IPR000866">
    <property type="entry name" value="AhpC/TSA"/>
</dbReference>
<dbReference type="GO" id="GO:0017004">
    <property type="term" value="P:cytochrome complex assembly"/>
    <property type="evidence" value="ECO:0007669"/>
    <property type="project" value="UniProtKB-KW"/>
</dbReference>
<gene>
    <name evidence="7" type="ORF">CRP01_20410</name>
</gene>
<dbReference type="PROSITE" id="PS51352">
    <property type="entry name" value="THIOREDOXIN_2"/>
    <property type="match status" value="1"/>
</dbReference>
<sequence>MKLLAPFLIFLALLITSCSDPSAFSGTIQISGEDDWKRMVYLIDPIGFDGIGKSYTGTIIDSAVIASDGSFAFQSMPDAPEPILLQVAIQQQGERFLNKLGHENPDTDNYFPILWKNGGQLRISAEAAHFQRSFSLEDPTPENAALLELRNIRQQAHQDFLARAADEHDESGLLDAEKAQMNYRQALMQFAQETDHLLPALTAIRWASIEGDYERIPEFMVAQCERWQAARPDHPWVNQLCRYGNREILPVLKGDIVPNYAMPMLSGDTVQLHSLLGARLTILDLWASWCAPCRLENRNVLGPLWEQYQEQGLQIIGYALDASQKVWNGAIEKDGVGRWLHASHLQGDDSPFFEVLRIRTIPANYLMDGSGKVVAKNLHGEELTHFVQDYLGNGK</sequence>
<evidence type="ECO:0000313" key="8">
    <source>
        <dbReference type="Proteomes" id="UP000223913"/>
    </source>
</evidence>
<proteinExistence type="predicted"/>
<keyword evidence="2" id="KW-0201">Cytochrome c-type biogenesis</keyword>
<comment type="caution">
    <text evidence="7">The sequence shown here is derived from an EMBL/GenBank/DDBJ whole genome shotgun (WGS) entry which is preliminary data.</text>
</comment>
<dbReference type="EMBL" id="PDUD01000024">
    <property type="protein sequence ID" value="PHN04872.1"/>
    <property type="molecule type" value="Genomic_DNA"/>
</dbReference>
<dbReference type="RefSeq" id="WP_099151932.1">
    <property type="nucleotide sequence ID" value="NZ_PDUD01000024.1"/>
</dbReference>
<dbReference type="OrthoDB" id="750178at2"/>
<reference evidence="7 8" key="1">
    <citation type="submission" date="2017-10" db="EMBL/GenBank/DDBJ databases">
        <title>The draft genome sequence of Lewinella nigricans NBRC 102662.</title>
        <authorList>
            <person name="Wang K."/>
        </authorList>
    </citation>
    <scope>NUCLEOTIDE SEQUENCE [LARGE SCALE GENOMIC DNA]</scope>
    <source>
        <strain evidence="7 8">NBRC 102662</strain>
    </source>
</reference>
<evidence type="ECO:0000256" key="3">
    <source>
        <dbReference type="ARBA" id="ARBA00023157"/>
    </source>
</evidence>
<keyword evidence="4" id="KW-0676">Redox-active center</keyword>
<dbReference type="InterPro" id="IPR017937">
    <property type="entry name" value="Thioredoxin_CS"/>
</dbReference>
<feature type="domain" description="Thioredoxin" evidence="6">
    <location>
        <begin position="251"/>
        <end position="395"/>
    </location>
</feature>
<keyword evidence="8" id="KW-1185">Reference proteome</keyword>
<dbReference type="PROSITE" id="PS00194">
    <property type="entry name" value="THIOREDOXIN_1"/>
    <property type="match status" value="1"/>
</dbReference>
<dbReference type="Pfam" id="PF00578">
    <property type="entry name" value="AhpC-TSA"/>
    <property type="match status" value="1"/>
</dbReference>
<dbReference type="Proteomes" id="UP000223913">
    <property type="component" value="Unassembled WGS sequence"/>
</dbReference>
<dbReference type="PANTHER" id="PTHR42852">
    <property type="entry name" value="THIOL:DISULFIDE INTERCHANGE PROTEIN DSBE"/>
    <property type="match status" value="1"/>
</dbReference>
<organism evidence="7 8">
    <name type="scientific">Flavilitoribacter nigricans (strain ATCC 23147 / DSM 23189 / NBRC 102662 / NCIMB 1420 / SS-2)</name>
    <name type="common">Lewinella nigricans</name>
    <dbReference type="NCBI Taxonomy" id="1122177"/>
    <lineage>
        <taxon>Bacteria</taxon>
        <taxon>Pseudomonadati</taxon>
        <taxon>Bacteroidota</taxon>
        <taxon>Saprospiria</taxon>
        <taxon>Saprospirales</taxon>
        <taxon>Lewinellaceae</taxon>
        <taxon>Flavilitoribacter</taxon>
    </lineage>
</organism>
<accession>A0A2D0N8N4</accession>
<evidence type="ECO:0000256" key="1">
    <source>
        <dbReference type="ARBA" id="ARBA00004196"/>
    </source>
</evidence>
<dbReference type="PROSITE" id="PS51257">
    <property type="entry name" value="PROKAR_LIPOPROTEIN"/>
    <property type="match status" value="1"/>
</dbReference>
<evidence type="ECO:0000313" key="7">
    <source>
        <dbReference type="EMBL" id="PHN04872.1"/>
    </source>
</evidence>